<organism evidence="1 2">
    <name type="scientific">Portunus trituberculatus</name>
    <name type="common">Swimming crab</name>
    <name type="synonym">Neptunus trituberculatus</name>
    <dbReference type="NCBI Taxonomy" id="210409"/>
    <lineage>
        <taxon>Eukaryota</taxon>
        <taxon>Metazoa</taxon>
        <taxon>Ecdysozoa</taxon>
        <taxon>Arthropoda</taxon>
        <taxon>Crustacea</taxon>
        <taxon>Multicrustacea</taxon>
        <taxon>Malacostraca</taxon>
        <taxon>Eumalacostraca</taxon>
        <taxon>Eucarida</taxon>
        <taxon>Decapoda</taxon>
        <taxon>Pleocyemata</taxon>
        <taxon>Brachyura</taxon>
        <taxon>Eubrachyura</taxon>
        <taxon>Portunoidea</taxon>
        <taxon>Portunidae</taxon>
        <taxon>Portuninae</taxon>
        <taxon>Portunus</taxon>
    </lineage>
</organism>
<dbReference type="EMBL" id="VSRR010000978">
    <property type="protein sequence ID" value="MPC21464.1"/>
    <property type="molecule type" value="Genomic_DNA"/>
</dbReference>
<protein>
    <submittedName>
        <fullName evidence="1">Uncharacterized protein</fullName>
    </submittedName>
</protein>
<evidence type="ECO:0000313" key="1">
    <source>
        <dbReference type="EMBL" id="MPC21464.1"/>
    </source>
</evidence>
<dbReference type="AlphaFoldDB" id="A0A5B7DK50"/>
<name>A0A5B7DK50_PORTR</name>
<reference evidence="1 2" key="1">
    <citation type="submission" date="2019-05" db="EMBL/GenBank/DDBJ databases">
        <title>Another draft genome of Portunus trituberculatus and its Hox gene families provides insights of decapod evolution.</title>
        <authorList>
            <person name="Jeong J.-H."/>
            <person name="Song I."/>
            <person name="Kim S."/>
            <person name="Choi T."/>
            <person name="Kim D."/>
            <person name="Ryu S."/>
            <person name="Kim W."/>
        </authorList>
    </citation>
    <scope>NUCLEOTIDE SEQUENCE [LARGE SCALE GENOMIC DNA]</scope>
    <source>
        <tissue evidence="1">Muscle</tissue>
    </source>
</reference>
<accession>A0A5B7DK50</accession>
<dbReference type="Proteomes" id="UP000324222">
    <property type="component" value="Unassembled WGS sequence"/>
</dbReference>
<evidence type="ECO:0000313" key="2">
    <source>
        <dbReference type="Proteomes" id="UP000324222"/>
    </source>
</evidence>
<keyword evidence="2" id="KW-1185">Reference proteome</keyword>
<comment type="caution">
    <text evidence="1">The sequence shown here is derived from an EMBL/GenBank/DDBJ whole genome shotgun (WGS) entry which is preliminary data.</text>
</comment>
<gene>
    <name evidence="1" type="ORF">E2C01_014450</name>
</gene>
<proteinExistence type="predicted"/>
<sequence length="142" mass="16006">MDKIKVEKKKGNKIKKRQTIDLSQPLRHQFKEDHLGGEWSAHGLLRFVHQQVIVSHHIVVVEGLLLGEVVRGDGQAGRQRQALPVHSCRGGPQVVTTTSTHRHQTLLHDFTMLHTLKCIVVLYPLLLLSCFKTTTSLRKALG</sequence>